<protein>
    <submittedName>
        <fullName evidence="2">Uncharacterized protein</fullName>
    </submittedName>
</protein>
<keyword evidence="3" id="KW-1185">Reference proteome</keyword>
<reference evidence="2" key="2">
    <citation type="journal article" date="2023" name="IMA Fungus">
        <title>Comparative genomic study of the Penicillium genus elucidates a diverse pangenome and 15 lateral gene transfer events.</title>
        <authorList>
            <person name="Petersen C."/>
            <person name="Sorensen T."/>
            <person name="Nielsen M.R."/>
            <person name="Sondergaard T.E."/>
            <person name="Sorensen J.L."/>
            <person name="Fitzpatrick D.A."/>
            <person name="Frisvad J.C."/>
            <person name="Nielsen K.L."/>
        </authorList>
    </citation>
    <scope>NUCLEOTIDE SEQUENCE</scope>
    <source>
        <strain evidence="2">IBT 23319</strain>
    </source>
</reference>
<dbReference type="Proteomes" id="UP001147733">
    <property type="component" value="Unassembled WGS sequence"/>
</dbReference>
<feature type="compositionally biased region" description="Basic and acidic residues" evidence="1">
    <location>
        <begin position="75"/>
        <end position="86"/>
    </location>
</feature>
<evidence type="ECO:0000313" key="3">
    <source>
        <dbReference type="Proteomes" id="UP001147733"/>
    </source>
</evidence>
<name>A0A9W9NW36_PENCI</name>
<dbReference type="RefSeq" id="XP_056499612.1">
    <property type="nucleotide sequence ID" value="XM_056646171.1"/>
</dbReference>
<sequence length="139" mass="15664">MGCFRQLFRSMLAPFKREQPRVLEIGPPTNFRKEEPPACFSDAESVLSPKQTPIERPILTKETQHIDVSGQPRNSDGEERNDDRDSGLSAITQGDAPEPCSTDEHQTVSTRFRDRIRPTRWFRPAKNAAAEDTGGLVNK</sequence>
<dbReference type="OrthoDB" id="4154127at2759"/>
<dbReference type="EMBL" id="JAPQKT010000006">
    <property type="protein sequence ID" value="KAJ5227247.1"/>
    <property type="molecule type" value="Genomic_DNA"/>
</dbReference>
<dbReference type="AlphaFoldDB" id="A0A9W9NW36"/>
<feature type="region of interest" description="Disordered" evidence="1">
    <location>
        <begin position="15"/>
        <end position="139"/>
    </location>
</feature>
<evidence type="ECO:0000256" key="1">
    <source>
        <dbReference type="SAM" id="MobiDB-lite"/>
    </source>
</evidence>
<feature type="compositionally biased region" description="Basic and acidic residues" evidence="1">
    <location>
        <begin position="102"/>
        <end position="117"/>
    </location>
</feature>
<comment type="caution">
    <text evidence="2">The sequence shown here is derived from an EMBL/GenBank/DDBJ whole genome shotgun (WGS) entry which is preliminary data.</text>
</comment>
<reference evidence="2" key="1">
    <citation type="submission" date="2022-11" db="EMBL/GenBank/DDBJ databases">
        <authorList>
            <person name="Petersen C."/>
        </authorList>
    </citation>
    <scope>NUCLEOTIDE SEQUENCE</scope>
    <source>
        <strain evidence="2">IBT 23319</strain>
    </source>
</reference>
<gene>
    <name evidence="2" type="ORF">N7469_007253</name>
</gene>
<proteinExistence type="predicted"/>
<organism evidence="2 3">
    <name type="scientific">Penicillium citrinum</name>
    <dbReference type="NCBI Taxonomy" id="5077"/>
    <lineage>
        <taxon>Eukaryota</taxon>
        <taxon>Fungi</taxon>
        <taxon>Dikarya</taxon>
        <taxon>Ascomycota</taxon>
        <taxon>Pezizomycotina</taxon>
        <taxon>Eurotiomycetes</taxon>
        <taxon>Eurotiomycetidae</taxon>
        <taxon>Eurotiales</taxon>
        <taxon>Aspergillaceae</taxon>
        <taxon>Penicillium</taxon>
    </lineage>
</organism>
<dbReference type="GeneID" id="81385338"/>
<evidence type="ECO:0000313" key="2">
    <source>
        <dbReference type="EMBL" id="KAJ5227247.1"/>
    </source>
</evidence>
<accession>A0A9W9NW36</accession>